<dbReference type="EMBL" id="LKCN02000017">
    <property type="protein sequence ID" value="RCI08911.1"/>
    <property type="molecule type" value="Genomic_DNA"/>
</dbReference>
<comment type="caution">
    <text evidence="2">The sequence shown here is derived from an EMBL/GenBank/DDBJ whole genome shotgun (WGS) entry which is preliminary data.</text>
</comment>
<evidence type="ECO:0000256" key="1">
    <source>
        <dbReference type="SAM" id="MobiDB-lite"/>
    </source>
</evidence>
<organism evidence="2 3">
    <name type="scientific">Ophiocordyceps polyrhachis-furcata BCC 54312</name>
    <dbReference type="NCBI Taxonomy" id="1330021"/>
    <lineage>
        <taxon>Eukaryota</taxon>
        <taxon>Fungi</taxon>
        <taxon>Dikarya</taxon>
        <taxon>Ascomycota</taxon>
        <taxon>Pezizomycotina</taxon>
        <taxon>Sordariomycetes</taxon>
        <taxon>Hypocreomycetidae</taxon>
        <taxon>Hypocreales</taxon>
        <taxon>Ophiocordycipitaceae</taxon>
        <taxon>Ophiocordyceps</taxon>
    </lineage>
</organism>
<keyword evidence="3" id="KW-1185">Reference proteome</keyword>
<feature type="non-terminal residue" evidence="2">
    <location>
        <position position="523"/>
    </location>
</feature>
<proteinExistence type="predicted"/>
<dbReference type="AlphaFoldDB" id="A0A367L3A0"/>
<feature type="compositionally biased region" description="Basic and acidic residues" evidence="1">
    <location>
        <begin position="24"/>
        <end position="41"/>
    </location>
</feature>
<reference evidence="2 3" key="1">
    <citation type="journal article" date="2015" name="BMC Genomics">
        <title>Insights from the genome of Ophiocordyceps polyrhachis-furcata to pathogenicity and host specificity in insect fungi.</title>
        <authorList>
            <person name="Wichadakul D."/>
            <person name="Kobmoo N."/>
            <person name="Ingsriswang S."/>
            <person name="Tangphatsornruang S."/>
            <person name="Chantasingh D."/>
            <person name="Luangsa-ard J.J."/>
            <person name="Eurwilaichitr L."/>
        </authorList>
    </citation>
    <scope>NUCLEOTIDE SEQUENCE [LARGE SCALE GENOMIC DNA]</scope>
    <source>
        <strain evidence="2 3">BCC 54312</strain>
    </source>
</reference>
<sequence>METTRLALAIAVPRRQLTDDDVDAGERGVEHDDAVEDHAGEVKPPSALRPIPEREDELGTDEQDAGVSKDGEDDGSHVVTERVGLRIGEAAGDKVEREVEVGEGEVGEQQLEKLVRELDEEEDLAGDGVVCGEDLTALKEGVDGGEEGAVEPSSALRDEFGDGLPAQDPILGQVHVSREHVRPLPVKGLALEILAQRPVPGLVVLQRVVAIGAQRPRQHGNIAEDGLERLVEDIAHLVLEVLRRHQRVQQVRPQLALHRLNLAAGAGHVGVGIEGLPQVIEGVAPRSRADVEEDADVGVERLAEGVEEPAVRVELALVLLLETEDDLTRHDALLCAFEAQVGVERHLRRILVHVRLHSPVVDVVLGDAVLIDAHGGQGVQRASVDLVSSVRDDTDDDLLPSGLAPGARPRARAEMGNILHDGVHRPREADLVLVIHGDADEQLRLARRPPYALPQLVASCHKVVGVAGDGRVAHVRELDLAPPGEEAVEDGGNLALEHQLAVDQLHLLARHLRRPDASTLLGA</sequence>
<feature type="compositionally biased region" description="Basic and acidic residues" evidence="1">
    <location>
        <begin position="67"/>
        <end position="76"/>
    </location>
</feature>
<gene>
    <name evidence="2" type="ORF">L249_4922</name>
</gene>
<name>A0A367L3A0_9HYPO</name>
<feature type="region of interest" description="Disordered" evidence="1">
    <location>
        <begin position="13"/>
        <end position="76"/>
    </location>
</feature>
<feature type="compositionally biased region" description="Acidic residues" evidence="1">
    <location>
        <begin position="54"/>
        <end position="64"/>
    </location>
</feature>
<accession>A0A367L3A0</accession>
<dbReference type="OrthoDB" id="10451853at2759"/>
<evidence type="ECO:0000313" key="3">
    <source>
        <dbReference type="Proteomes" id="UP000253664"/>
    </source>
</evidence>
<protein>
    <submittedName>
        <fullName evidence="2">Uncharacterized protein</fullName>
    </submittedName>
</protein>
<evidence type="ECO:0000313" key="2">
    <source>
        <dbReference type="EMBL" id="RCI08911.1"/>
    </source>
</evidence>
<dbReference type="Proteomes" id="UP000253664">
    <property type="component" value="Unassembled WGS sequence"/>
</dbReference>